<evidence type="ECO:0000256" key="1">
    <source>
        <dbReference type="SAM" id="MobiDB-lite"/>
    </source>
</evidence>
<gene>
    <name evidence="2" type="ORF">D9611_011151</name>
</gene>
<name>A0A8H5CER5_9AGAR</name>
<feature type="region of interest" description="Disordered" evidence="1">
    <location>
        <begin position="314"/>
        <end position="354"/>
    </location>
</feature>
<evidence type="ECO:0000313" key="2">
    <source>
        <dbReference type="EMBL" id="KAF5339187.1"/>
    </source>
</evidence>
<accession>A0A8H5CER5</accession>
<dbReference type="EMBL" id="JAACJK010000009">
    <property type="protein sequence ID" value="KAF5339187.1"/>
    <property type="molecule type" value="Genomic_DNA"/>
</dbReference>
<feature type="compositionally biased region" description="Polar residues" evidence="1">
    <location>
        <begin position="192"/>
        <end position="214"/>
    </location>
</feature>
<proteinExistence type="predicted"/>
<reference evidence="2 3" key="1">
    <citation type="journal article" date="2020" name="ISME J.">
        <title>Uncovering the hidden diversity of litter-decomposition mechanisms in mushroom-forming fungi.</title>
        <authorList>
            <person name="Floudas D."/>
            <person name="Bentzer J."/>
            <person name="Ahren D."/>
            <person name="Johansson T."/>
            <person name="Persson P."/>
            <person name="Tunlid A."/>
        </authorList>
    </citation>
    <scope>NUCLEOTIDE SEQUENCE [LARGE SCALE GENOMIC DNA]</scope>
    <source>
        <strain evidence="2 3">CBS 175.51</strain>
    </source>
</reference>
<dbReference type="Proteomes" id="UP000541558">
    <property type="component" value="Unassembled WGS sequence"/>
</dbReference>
<evidence type="ECO:0000313" key="3">
    <source>
        <dbReference type="Proteomes" id="UP000541558"/>
    </source>
</evidence>
<keyword evidence="3" id="KW-1185">Reference proteome</keyword>
<dbReference type="AlphaFoldDB" id="A0A8H5CER5"/>
<feature type="region of interest" description="Disordered" evidence="1">
    <location>
        <begin position="192"/>
        <end position="249"/>
    </location>
</feature>
<feature type="compositionally biased region" description="Basic residues" evidence="1">
    <location>
        <begin position="226"/>
        <end position="236"/>
    </location>
</feature>
<sequence>MKYTSVLGGSQWFTVGSVALPAPSALEEDDEETIMPHHIVRAPVSPTNEEQEYIRRALEEGAIEDEGAGAVNGSSMMSLLASASARWSLDSAYSTSSSSTSIETESSLPPPDWYFETDLAALFTPSRDVKATLVPFASSKASDAAKEEVPTYSVQEISGAASRAKANPRPTRPKRFFSIMSPFEVVRPGTASATPITSTLPESLTDPSPTSTKRSVIDVEEMVRKTSPKPTHKAHSKQIDGLPAPSTGRVSDAARLIGVNSPPTRPERYFSVMSPFEVASPGVASATPITSTLSKSLTEPSPTSTKLSVIDVEETTTPATSSSAPTPSVAKSTLEPPDPKQTASEPVPKARVKQRVKVTATTYIPPRSKGIDGLPERTSSTGGLIVAARSKGVDAKGLGGIDGQVSVHRRTPVDGALGVCPVPGSAIEAVRNYQLPPHAMRRRRSTKARVVALFRKA</sequence>
<feature type="compositionally biased region" description="Low complexity" evidence="1">
    <location>
        <begin position="315"/>
        <end position="333"/>
    </location>
</feature>
<protein>
    <submittedName>
        <fullName evidence="2">Uncharacterized protein</fullName>
    </submittedName>
</protein>
<comment type="caution">
    <text evidence="2">The sequence shown here is derived from an EMBL/GenBank/DDBJ whole genome shotgun (WGS) entry which is preliminary data.</text>
</comment>
<feature type="compositionally biased region" description="Basic and acidic residues" evidence="1">
    <location>
        <begin position="215"/>
        <end position="224"/>
    </location>
</feature>
<organism evidence="2 3">
    <name type="scientific">Ephemerocybe angulata</name>
    <dbReference type="NCBI Taxonomy" id="980116"/>
    <lineage>
        <taxon>Eukaryota</taxon>
        <taxon>Fungi</taxon>
        <taxon>Dikarya</taxon>
        <taxon>Basidiomycota</taxon>
        <taxon>Agaricomycotina</taxon>
        <taxon>Agaricomycetes</taxon>
        <taxon>Agaricomycetidae</taxon>
        <taxon>Agaricales</taxon>
        <taxon>Agaricineae</taxon>
        <taxon>Psathyrellaceae</taxon>
        <taxon>Ephemerocybe</taxon>
    </lineage>
</organism>